<protein>
    <submittedName>
        <fullName evidence="3">Zinc finger domain isoform 3</fullName>
    </submittedName>
</protein>
<evidence type="ECO:0000256" key="1">
    <source>
        <dbReference type="SAM" id="MobiDB-lite"/>
    </source>
</evidence>
<proteinExistence type="predicted"/>
<evidence type="ECO:0000259" key="2">
    <source>
        <dbReference type="PROSITE" id="PS00028"/>
    </source>
</evidence>
<sequence>MLRNIRSGHSESAYSEPVIYIRSPETIRDRMFPKKHSRHHKSKSTSNFEPFASVVLDKRMRDLKLDSVIDARHSEPNKYHQKLSQNCENSAVRETTTQNNLLTHDPDTYKCEVPSMSTWVPNIGHPDSHGHRLQSNQMFPTKYGEPDQYLSDESQEIQLFPGTVYSMPCSPRVNTLHQDQFNNNPSFSNSEYFNEKYFGQICQPNTNVNAYEFYESQLNQQLTKLSRLHAQQLNIQVLLEREWVKLHKLNSLKMSQYGYNDIKRSGNYDIPQFPLYENLNNPRYVRQPNNTEMNYMNLFKNHTNRQNYLNKNFKSAECGLNKLDTITDNQTYTTDPYNTVLTSMNEINRNSVAEETFEFNSNYHMVSPNNKSKLKKPGRSLNLTLLHGKDHLHSQEPLNYTMQDSASDGYSNYPQILNELLPNKLMNTNNFHLSESNDHNIIKKPSIPILKNHHLDSSENERHLTIQCQSLQPNQHSEKSRLRTTNYQNSTRITPDKQNYRLLKLKNSSSPDRLSSKAYLKPDHQKNFLINQDYSRLPLHGSISPPQIFKLRKSMSQPCIYDEAVNIEETIRSNFQRKNSPTKQNSELNIVRSSTESLDGEILDIDHKATSLWLNDVNSHNLSDVNDVQHYLQDNSQLTYQSRIIRHVDKLPRHVEVDKEKDYECSSNSTSHSSLPSSITNKKVKIQKKSMQICQSTENKLKVTPTIKNISDVKKQMYKHDETSFSIMRMQNNVESNHCKSQFCDENSLNLSTVQLLNTAVNQQDRSINDNCTIAATVTINSNNTNLNKENNHFSDDRLHNNELDLTNDSGISSVNKDLTLPSGVIYLRKEIIHVVFGPLQNSPGNTSLNLTNTERPDVPTWLAICTDEMSVFVYDLWTLSCLAEFMNHTISSTSPVIHLFPLNPSENFEIYEKTQHNGFLCVVQKNGILTLYNIATCNMISRTILDCEICCASLIPSQGKPGQYLPEAIFSIDTSGSLTVSQWKIIKSNNHTLFNGPTLCDETLEIGTNIFNEISRRGKHGVFKYCTYIQDNFRSLSSESKLHKTTTNSATNKTLRYVSSDTNLCEFSFITAAYECTKRKILRLTSWICKRKGLRNTVSYNKILSNDPNSNLIDISVAESGCSGSLCMCFTNEIFWLSLHSFDILSKFKLPTYMQPMHCLSKSWPQPADLNQLQNRRTWICVDKNRVLEISPFESQRRLDTKGRACLLVCPVSSTDSQVATISTGLGIRPIIATALQNGEVHLARVPESCFSCMVEFCSLGFTSKEKLVHHVVKDHYLSESTDGFRCSWASCDLYLPLNCAQFNEEMLEQHAHQHVYS</sequence>
<dbReference type="Proteomes" id="UP000311919">
    <property type="component" value="Unassembled WGS sequence"/>
</dbReference>
<comment type="caution">
    <text evidence="3">The sequence shown here is derived from an EMBL/GenBank/DDBJ whole genome shotgun (WGS) entry which is preliminary data.</text>
</comment>
<organism evidence="3 4">
    <name type="scientific">Schistosoma japonicum</name>
    <name type="common">Blood fluke</name>
    <dbReference type="NCBI Taxonomy" id="6182"/>
    <lineage>
        <taxon>Eukaryota</taxon>
        <taxon>Metazoa</taxon>
        <taxon>Spiralia</taxon>
        <taxon>Lophotrochozoa</taxon>
        <taxon>Platyhelminthes</taxon>
        <taxon>Trematoda</taxon>
        <taxon>Digenea</taxon>
        <taxon>Strigeidida</taxon>
        <taxon>Schistosomatoidea</taxon>
        <taxon>Schistosomatidae</taxon>
        <taxon>Schistosoma</taxon>
    </lineage>
</organism>
<dbReference type="OrthoDB" id="6247816at2759"/>
<dbReference type="InterPro" id="IPR013087">
    <property type="entry name" value="Znf_C2H2_type"/>
</dbReference>
<gene>
    <name evidence="3" type="ORF">EWB00_005323</name>
</gene>
<evidence type="ECO:0000313" key="3">
    <source>
        <dbReference type="EMBL" id="TNN10513.1"/>
    </source>
</evidence>
<dbReference type="STRING" id="6182.A0A4Z2D1Z3"/>
<keyword evidence="4" id="KW-1185">Reference proteome</keyword>
<accession>A0A4Z2D1Z3</accession>
<feature type="region of interest" description="Disordered" evidence="1">
    <location>
        <begin position="472"/>
        <end position="492"/>
    </location>
</feature>
<feature type="compositionally biased region" description="Polar residues" evidence="1">
    <location>
        <begin position="483"/>
        <end position="492"/>
    </location>
</feature>
<feature type="domain" description="C2H2-type" evidence="2">
    <location>
        <begin position="1254"/>
        <end position="1277"/>
    </location>
</feature>
<dbReference type="PROSITE" id="PS00028">
    <property type="entry name" value="ZINC_FINGER_C2H2_1"/>
    <property type="match status" value="1"/>
</dbReference>
<reference evidence="3 4" key="1">
    <citation type="submission" date="2019-03" db="EMBL/GenBank/DDBJ databases">
        <title>An improved genome assembly of the fluke Schistosoma japonicum.</title>
        <authorList>
            <person name="Hu W."/>
            <person name="Luo F."/>
            <person name="Yin M."/>
            <person name="Mo X."/>
            <person name="Sun C."/>
            <person name="Wu Q."/>
            <person name="Zhu B."/>
            <person name="Xiang M."/>
            <person name="Wang J."/>
            <person name="Wang Y."/>
            <person name="Zhang T."/>
            <person name="Xu B."/>
            <person name="Zheng H."/>
            <person name="Feng Z."/>
        </authorList>
    </citation>
    <scope>NUCLEOTIDE SEQUENCE [LARGE SCALE GENOMIC DNA]</scope>
    <source>
        <strain evidence="3">HuSjv2</strain>
        <tissue evidence="3">Worms</tissue>
    </source>
</reference>
<dbReference type="EMBL" id="SKCS01000357">
    <property type="protein sequence ID" value="TNN10513.1"/>
    <property type="molecule type" value="Genomic_DNA"/>
</dbReference>
<evidence type="ECO:0000313" key="4">
    <source>
        <dbReference type="Proteomes" id="UP000311919"/>
    </source>
</evidence>
<name>A0A4Z2D1Z3_SCHJA</name>